<accession>A0A2V3IMA5</accession>
<protein>
    <submittedName>
        <fullName evidence="2">Uncharacterized protein</fullName>
    </submittedName>
</protein>
<feature type="compositionally biased region" description="Polar residues" evidence="1">
    <location>
        <begin position="159"/>
        <end position="173"/>
    </location>
</feature>
<dbReference type="AlphaFoldDB" id="A0A2V3IMA5"/>
<feature type="region of interest" description="Disordered" evidence="1">
    <location>
        <begin position="464"/>
        <end position="551"/>
    </location>
</feature>
<comment type="caution">
    <text evidence="2">The sequence shown here is derived from an EMBL/GenBank/DDBJ whole genome shotgun (WGS) entry which is preliminary data.</text>
</comment>
<reference evidence="2 3" key="1">
    <citation type="journal article" date="2018" name="Mol. Biol. Evol.">
        <title>Analysis of the draft genome of the red seaweed Gracilariopsis chorda provides insights into genome size evolution in Rhodophyta.</title>
        <authorList>
            <person name="Lee J."/>
            <person name="Yang E.C."/>
            <person name="Graf L."/>
            <person name="Yang J.H."/>
            <person name="Qiu H."/>
            <person name="Zel Zion U."/>
            <person name="Chan C.X."/>
            <person name="Stephens T.G."/>
            <person name="Weber A.P.M."/>
            <person name="Boo G.H."/>
            <person name="Boo S.M."/>
            <person name="Kim K.M."/>
            <person name="Shin Y."/>
            <person name="Jung M."/>
            <person name="Lee S.J."/>
            <person name="Yim H.S."/>
            <person name="Lee J.H."/>
            <person name="Bhattacharya D."/>
            <person name="Yoon H.S."/>
        </authorList>
    </citation>
    <scope>NUCLEOTIDE SEQUENCE [LARGE SCALE GENOMIC DNA]</scope>
    <source>
        <strain evidence="2 3">SKKU-2015</strain>
        <tissue evidence="2">Whole body</tissue>
    </source>
</reference>
<feature type="compositionally biased region" description="Low complexity" evidence="1">
    <location>
        <begin position="341"/>
        <end position="354"/>
    </location>
</feature>
<feature type="compositionally biased region" description="Low complexity" evidence="1">
    <location>
        <begin position="178"/>
        <end position="215"/>
    </location>
</feature>
<feature type="compositionally biased region" description="Basic residues" evidence="1">
    <location>
        <begin position="478"/>
        <end position="496"/>
    </location>
</feature>
<feature type="region of interest" description="Disordered" evidence="1">
    <location>
        <begin position="1"/>
        <end position="24"/>
    </location>
</feature>
<gene>
    <name evidence="2" type="ORF">BWQ96_07040</name>
</gene>
<feature type="region of interest" description="Disordered" evidence="1">
    <location>
        <begin position="54"/>
        <end position="281"/>
    </location>
</feature>
<feature type="compositionally biased region" description="Pro residues" evidence="1">
    <location>
        <begin position="269"/>
        <end position="280"/>
    </location>
</feature>
<evidence type="ECO:0000256" key="1">
    <source>
        <dbReference type="SAM" id="MobiDB-lite"/>
    </source>
</evidence>
<dbReference type="STRING" id="448386.A0A2V3IMA5"/>
<feature type="compositionally biased region" description="Low complexity" evidence="1">
    <location>
        <begin position="224"/>
        <end position="236"/>
    </location>
</feature>
<feature type="compositionally biased region" description="Basic residues" evidence="1">
    <location>
        <begin position="122"/>
        <end position="131"/>
    </location>
</feature>
<sequence>MSTNTAKPNPSPPEHPHAGMPIPQLTWDDITAAIDLSKVAPPQAIHDLPLSSLFTSVQPLPPSQSNPIQQNPPASSPAQPPFSPSRQPAFKPQQVAARPLPPSETPAYPIHNDAHAKPLPCQKRKPKKPRRHSEPPSKQNPATPPTPILQSEPFDKPAQPSNASDPANLNNRNPKPPSSLQQKQQRPQQQRQQHSQPPQPQQSQQQSRRQPLQQHDAQGKHIHQQQPAQQLLRPQQHPFQHRFNDGQSNAPAVHLPPPVPAPTVSQPTAPQPIQPMPPQNLLPLLNAAFHDYQSGGQQSSHMQQNMTHWPYQLAGYGLSEISAAIQAAQQQASQLVKPNLAQQSPAQRPASPAAKDVPCHSTSKLLGSTRDDSAKCRNNKRLPPAPHIRKRGARSSASSDWRKHSVPTTAAPPPPPTPQHNIDPVEWLRRAHAIWGAALHQRADGSFAPQAPPPPVVRHIVADKNTQPYRGLPPKRPWQPRRGNRGRGRGRGRGKGNRQGPGGGRRNHQWRPNDSNPYGLPLGMTHGPHRFHSFVKQESSVDSAPQNPGQL</sequence>
<evidence type="ECO:0000313" key="3">
    <source>
        <dbReference type="Proteomes" id="UP000247409"/>
    </source>
</evidence>
<feature type="region of interest" description="Disordered" evidence="1">
    <location>
        <begin position="336"/>
        <end position="422"/>
    </location>
</feature>
<dbReference type="Proteomes" id="UP000247409">
    <property type="component" value="Unassembled WGS sequence"/>
</dbReference>
<evidence type="ECO:0000313" key="2">
    <source>
        <dbReference type="EMBL" id="PXF43211.1"/>
    </source>
</evidence>
<proteinExistence type="predicted"/>
<feature type="compositionally biased region" description="Polar residues" evidence="1">
    <location>
        <begin position="536"/>
        <end position="551"/>
    </location>
</feature>
<dbReference type="EMBL" id="NBIV01000133">
    <property type="protein sequence ID" value="PXF43211.1"/>
    <property type="molecule type" value="Genomic_DNA"/>
</dbReference>
<feature type="compositionally biased region" description="Pro residues" evidence="1">
    <location>
        <begin position="74"/>
        <end position="83"/>
    </location>
</feature>
<keyword evidence="3" id="KW-1185">Reference proteome</keyword>
<dbReference type="OrthoDB" id="10689834at2759"/>
<organism evidence="2 3">
    <name type="scientific">Gracilariopsis chorda</name>
    <dbReference type="NCBI Taxonomy" id="448386"/>
    <lineage>
        <taxon>Eukaryota</taxon>
        <taxon>Rhodophyta</taxon>
        <taxon>Florideophyceae</taxon>
        <taxon>Rhodymeniophycidae</taxon>
        <taxon>Gracilariales</taxon>
        <taxon>Gracilariaceae</taxon>
        <taxon>Gracilariopsis</taxon>
    </lineage>
</organism>
<name>A0A2V3IMA5_9FLOR</name>